<dbReference type="OrthoDB" id="845599at2759"/>
<dbReference type="GO" id="GO:0004672">
    <property type="term" value="F:protein kinase activity"/>
    <property type="evidence" value="ECO:0007669"/>
    <property type="project" value="InterPro"/>
</dbReference>
<dbReference type="InterPro" id="IPR052451">
    <property type="entry name" value="Ser/Thr_kinase-like"/>
</dbReference>
<dbReference type="InterPro" id="IPR000719">
    <property type="entry name" value="Prot_kinase_dom"/>
</dbReference>
<sequence>MALCINVLLDEDIAKPLGESESMAQTKTLATIGYMTPEYGLDGLVTTKIDVYSFGIMLMGMFTRKKPADEMFEGEMSLKRLVNESLPDSVIDIVDSNMQNRRDGYSVNKEHCVTSIMELAMQCTYESPEERINTLDILARLQKIKVEFLREPERRLT</sequence>
<dbReference type="PANTHER" id="PTHR48008:SF14">
    <property type="entry name" value="PROTEIN KINASE DOMAIN-CONTAINING PROTEIN"/>
    <property type="match status" value="1"/>
</dbReference>
<feature type="domain" description="Protein kinase" evidence="1">
    <location>
        <begin position="1"/>
        <end position="149"/>
    </location>
</feature>
<gene>
    <name evidence="2" type="ORF">POTOM_052348</name>
</gene>
<comment type="caution">
    <text evidence="2">The sequence shown here is derived from an EMBL/GenBank/DDBJ whole genome shotgun (WGS) entry which is preliminary data.</text>
</comment>
<organism evidence="2 3">
    <name type="scientific">Populus tomentosa</name>
    <name type="common">Chinese white poplar</name>
    <dbReference type="NCBI Taxonomy" id="118781"/>
    <lineage>
        <taxon>Eukaryota</taxon>
        <taxon>Viridiplantae</taxon>
        <taxon>Streptophyta</taxon>
        <taxon>Embryophyta</taxon>
        <taxon>Tracheophyta</taxon>
        <taxon>Spermatophyta</taxon>
        <taxon>Magnoliopsida</taxon>
        <taxon>eudicotyledons</taxon>
        <taxon>Gunneridae</taxon>
        <taxon>Pentapetalae</taxon>
        <taxon>rosids</taxon>
        <taxon>fabids</taxon>
        <taxon>Malpighiales</taxon>
        <taxon>Salicaceae</taxon>
        <taxon>Saliceae</taxon>
        <taxon>Populus</taxon>
    </lineage>
</organism>
<protein>
    <recommendedName>
        <fullName evidence="1">Protein kinase domain-containing protein</fullName>
    </recommendedName>
</protein>
<dbReference type="PROSITE" id="PS50011">
    <property type="entry name" value="PROTEIN_KINASE_DOM"/>
    <property type="match status" value="1"/>
</dbReference>
<dbReference type="GO" id="GO:0005524">
    <property type="term" value="F:ATP binding"/>
    <property type="evidence" value="ECO:0007669"/>
    <property type="project" value="InterPro"/>
</dbReference>
<dbReference type="Proteomes" id="UP000886885">
    <property type="component" value="Chromosome 16D"/>
</dbReference>
<dbReference type="AlphaFoldDB" id="A0A8X8C768"/>
<evidence type="ECO:0000259" key="1">
    <source>
        <dbReference type="PROSITE" id="PS50011"/>
    </source>
</evidence>
<keyword evidence="3" id="KW-1185">Reference proteome</keyword>
<evidence type="ECO:0000313" key="2">
    <source>
        <dbReference type="EMBL" id="KAG6743647.1"/>
    </source>
</evidence>
<name>A0A8X8C768_POPTO</name>
<dbReference type="EMBL" id="JAAWWB010000032">
    <property type="protein sequence ID" value="KAG6743647.1"/>
    <property type="molecule type" value="Genomic_DNA"/>
</dbReference>
<evidence type="ECO:0000313" key="3">
    <source>
        <dbReference type="Proteomes" id="UP000886885"/>
    </source>
</evidence>
<reference evidence="2" key="1">
    <citation type="journal article" date="2020" name="bioRxiv">
        <title>Hybrid origin of Populus tomentosa Carr. identified through genome sequencing and phylogenomic analysis.</title>
        <authorList>
            <person name="An X."/>
            <person name="Gao K."/>
            <person name="Chen Z."/>
            <person name="Li J."/>
            <person name="Yang X."/>
            <person name="Yang X."/>
            <person name="Zhou J."/>
            <person name="Guo T."/>
            <person name="Zhao T."/>
            <person name="Huang S."/>
            <person name="Miao D."/>
            <person name="Khan W.U."/>
            <person name="Rao P."/>
            <person name="Ye M."/>
            <person name="Lei B."/>
            <person name="Liao W."/>
            <person name="Wang J."/>
            <person name="Ji L."/>
            <person name="Li Y."/>
            <person name="Guo B."/>
            <person name="Mustafa N.S."/>
            <person name="Li S."/>
            <person name="Yun Q."/>
            <person name="Keller S.R."/>
            <person name="Mao J."/>
            <person name="Zhang R."/>
            <person name="Strauss S.H."/>
        </authorList>
    </citation>
    <scope>NUCLEOTIDE SEQUENCE</scope>
    <source>
        <strain evidence="2">GM15</strain>
        <tissue evidence="2">Leaf</tissue>
    </source>
</reference>
<proteinExistence type="predicted"/>
<dbReference type="Pfam" id="PF07714">
    <property type="entry name" value="PK_Tyr_Ser-Thr"/>
    <property type="match status" value="1"/>
</dbReference>
<dbReference type="PANTHER" id="PTHR48008">
    <property type="entry name" value="LEUCINE-RICH REPEAT RECEPTOR-LIKE PROTEIN KINASE IMK3-RELATED"/>
    <property type="match status" value="1"/>
</dbReference>
<accession>A0A8X8C768</accession>
<dbReference type="InterPro" id="IPR001245">
    <property type="entry name" value="Ser-Thr/Tyr_kinase_cat_dom"/>
</dbReference>